<evidence type="ECO:0000313" key="4">
    <source>
        <dbReference type="Proteomes" id="UP000465302"/>
    </source>
</evidence>
<dbReference type="EMBL" id="BLKS01000001">
    <property type="protein sequence ID" value="GFG49670.1"/>
    <property type="molecule type" value="Genomic_DNA"/>
</dbReference>
<gene>
    <name evidence="3" type="ORF">MAGR_11110</name>
</gene>
<evidence type="ECO:0000256" key="2">
    <source>
        <dbReference type="SAM" id="SignalP"/>
    </source>
</evidence>
<dbReference type="AlphaFoldDB" id="A0A7I9VWL9"/>
<evidence type="ECO:0000313" key="3">
    <source>
        <dbReference type="EMBL" id="GFG49670.1"/>
    </source>
</evidence>
<protein>
    <submittedName>
        <fullName evidence="3">Tat pathway signal protein</fullName>
    </submittedName>
</protein>
<proteinExistence type="predicted"/>
<sequence length="150" mass="14798">MLLGTAALAALSVTSAACGKSPPPPELDDLMTQLDLARSDSQLASDAATAAGPAQKPALAAVSSARSEHAQALSDEIARITGETTASTAPTTTSTTPAQATPPTVRDVAAALRKSADSATSLAPQLSGYRAGLVGSIAAYCTAAFTVALT</sequence>
<comment type="caution">
    <text evidence="3">The sequence shown here is derived from an EMBL/GenBank/DDBJ whole genome shotgun (WGS) entry which is preliminary data.</text>
</comment>
<feature type="signal peptide" evidence="2">
    <location>
        <begin position="1"/>
        <end position="17"/>
    </location>
</feature>
<evidence type="ECO:0000256" key="1">
    <source>
        <dbReference type="SAM" id="MobiDB-lite"/>
    </source>
</evidence>
<dbReference type="Proteomes" id="UP000465302">
    <property type="component" value="Unassembled WGS sequence"/>
</dbReference>
<feature type="region of interest" description="Disordered" evidence="1">
    <location>
        <begin position="59"/>
        <end position="104"/>
    </location>
</feature>
<feature type="chain" id="PRO_5038777952" evidence="2">
    <location>
        <begin position="18"/>
        <end position="150"/>
    </location>
</feature>
<accession>A0A7I9VWL9</accession>
<organism evidence="3 4">
    <name type="scientific">Mycolicibacterium agri</name>
    <name type="common">Mycobacterium agri</name>
    <dbReference type="NCBI Taxonomy" id="36811"/>
    <lineage>
        <taxon>Bacteria</taxon>
        <taxon>Bacillati</taxon>
        <taxon>Actinomycetota</taxon>
        <taxon>Actinomycetes</taxon>
        <taxon>Mycobacteriales</taxon>
        <taxon>Mycobacteriaceae</taxon>
        <taxon>Mycolicibacterium</taxon>
    </lineage>
</organism>
<keyword evidence="2" id="KW-0732">Signal</keyword>
<feature type="compositionally biased region" description="Low complexity" evidence="1">
    <location>
        <begin position="84"/>
        <end position="104"/>
    </location>
</feature>
<name>A0A7I9VWL9_MYCAG</name>
<reference evidence="3 4" key="1">
    <citation type="journal article" date="2019" name="Emerg. Microbes Infect.">
        <title>Comprehensive subspecies identification of 175 nontuberculous mycobacteria species based on 7547 genomic profiles.</title>
        <authorList>
            <person name="Matsumoto Y."/>
            <person name="Kinjo T."/>
            <person name="Motooka D."/>
            <person name="Nabeya D."/>
            <person name="Jung N."/>
            <person name="Uechi K."/>
            <person name="Horii T."/>
            <person name="Iida T."/>
            <person name="Fujita J."/>
            <person name="Nakamura S."/>
        </authorList>
    </citation>
    <scope>NUCLEOTIDE SEQUENCE [LARGE SCALE GENOMIC DNA]</scope>
    <source>
        <strain evidence="3 4">JCM 6377</strain>
    </source>
</reference>